<sequence>MTTSTAPLARAMRRAATDLLDALDADQRRAVAGPFSTAEWHAWTYLPGDRPGLRLGRLTAEQRDRAQDLLETALSPRGRSDLALVLRTEEIRRETSRSDHVAVPHLDAPYWVRVLGRPGSDAPWSWRISGHHLVAQATLVGDAVVTAPQFVGAQPAEVASGLHRGFQSLPREQDLGRQLVLVLEDDQRARAVTPGAAPDDLLTRQDPAVTGFPARGLPRSAMDRRQGELLEALVRQYLDRSPAVVADAAWTAAQDAGWGDVHFTWSGGLQRGEGHYYAVSGPTFVLEYDNTQESGNHVHCVWRDRRYDLGGDLLAQHHAAAHRPAAG</sequence>
<feature type="region of interest" description="Disordered" evidence="1">
    <location>
        <begin position="197"/>
        <end position="217"/>
    </location>
</feature>
<evidence type="ECO:0000256" key="1">
    <source>
        <dbReference type="SAM" id="MobiDB-lite"/>
    </source>
</evidence>
<evidence type="ECO:0000313" key="3">
    <source>
        <dbReference type="Proteomes" id="UP000199092"/>
    </source>
</evidence>
<evidence type="ECO:0008006" key="4">
    <source>
        <dbReference type="Google" id="ProtNLM"/>
    </source>
</evidence>
<dbReference type="STRING" id="546871.SAMN04488543_0966"/>
<dbReference type="EMBL" id="LT629749">
    <property type="protein sequence ID" value="SDS04498.1"/>
    <property type="molecule type" value="Genomic_DNA"/>
</dbReference>
<dbReference type="AlphaFoldDB" id="A0A1H1NZU3"/>
<dbReference type="PANTHER" id="PTHR37489">
    <property type="entry name" value="DUF3500 DOMAIN-CONTAINING PROTEIN"/>
    <property type="match status" value="1"/>
</dbReference>
<keyword evidence="3" id="KW-1185">Reference proteome</keyword>
<evidence type="ECO:0000313" key="2">
    <source>
        <dbReference type="EMBL" id="SDS04498.1"/>
    </source>
</evidence>
<dbReference type="Pfam" id="PF12006">
    <property type="entry name" value="DUF3500"/>
    <property type="match status" value="1"/>
</dbReference>
<accession>A0A1H1NZU3</accession>
<protein>
    <recommendedName>
        <fullName evidence="4">DUF3500 domain-containing protein</fullName>
    </recommendedName>
</protein>
<gene>
    <name evidence="2" type="ORF">SAMN04488543_0966</name>
</gene>
<proteinExistence type="predicted"/>
<dbReference type="Proteomes" id="UP000199092">
    <property type="component" value="Chromosome I"/>
</dbReference>
<dbReference type="RefSeq" id="WP_231930339.1">
    <property type="nucleotide sequence ID" value="NZ_LT629749.1"/>
</dbReference>
<organism evidence="2 3">
    <name type="scientific">Friedmanniella luteola</name>
    <dbReference type="NCBI Taxonomy" id="546871"/>
    <lineage>
        <taxon>Bacteria</taxon>
        <taxon>Bacillati</taxon>
        <taxon>Actinomycetota</taxon>
        <taxon>Actinomycetes</taxon>
        <taxon>Propionibacteriales</taxon>
        <taxon>Nocardioidaceae</taxon>
        <taxon>Friedmanniella</taxon>
    </lineage>
</organism>
<name>A0A1H1NZU3_9ACTN</name>
<dbReference type="PANTHER" id="PTHR37489:SF1">
    <property type="entry name" value="DUF3500 DOMAIN-CONTAINING PROTEIN"/>
    <property type="match status" value="1"/>
</dbReference>
<reference evidence="2 3" key="1">
    <citation type="submission" date="2016-10" db="EMBL/GenBank/DDBJ databases">
        <authorList>
            <person name="de Groot N.N."/>
        </authorList>
    </citation>
    <scope>NUCLEOTIDE SEQUENCE [LARGE SCALE GENOMIC DNA]</scope>
    <source>
        <strain evidence="2 3">DSM 21741</strain>
    </source>
</reference>
<dbReference type="InterPro" id="IPR021889">
    <property type="entry name" value="DUF3500"/>
</dbReference>